<accession>W9L6Z4</accession>
<reference evidence="1" key="2">
    <citation type="submission" date="2012-06" db="EMBL/GenBank/DDBJ databases">
        <title>Annotation of the Genome Sequence of Fusarium oxysporum Fo47.</title>
        <authorList>
            <consortium name="The Broad Institute Genomics Platform"/>
            <person name="Ma L.-J."/>
            <person name="Corby-Kistler H."/>
            <person name="Broz K."/>
            <person name="Gale L.R."/>
            <person name="Jonkers W."/>
            <person name="O'Donnell K."/>
            <person name="Ploetz R."/>
            <person name="Steinberg C."/>
            <person name="Schwartz D.C."/>
            <person name="VanEtten H."/>
            <person name="Zhou S."/>
            <person name="Young S.K."/>
            <person name="Zeng Q."/>
            <person name="Gargeya S."/>
            <person name="Fitzgerald M."/>
            <person name="Abouelleil A."/>
            <person name="Alvarado L."/>
            <person name="Chapman S.B."/>
            <person name="Gainer-Dewar J."/>
            <person name="Goldberg J."/>
            <person name="Griggs A."/>
            <person name="Gujja S."/>
            <person name="Hansen M."/>
            <person name="Howarth C."/>
            <person name="Imamovic A."/>
            <person name="Ireland A."/>
            <person name="Larimer J."/>
            <person name="McCowan C."/>
            <person name="Murphy C."/>
            <person name="Pearson M."/>
            <person name="Poon T.W."/>
            <person name="Priest M."/>
            <person name="Roberts A."/>
            <person name="Saif S."/>
            <person name="Shea T."/>
            <person name="Sykes S."/>
            <person name="Wortman J."/>
            <person name="Nusbaum C."/>
            <person name="Birren B."/>
        </authorList>
    </citation>
    <scope>NUCLEOTIDE SEQUENCE</scope>
    <source>
        <strain evidence="1">Fo47</strain>
    </source>
</reference>
<dbReference type="Proteomes" id="UP000030766">
    <property type="component" value="Unassembled WGS sequence"/>
</dbReference>
<protein>
    <submittedName>
        <fullName evidence="1">Uncharacterized protein</fullName>
    </submittedName>
</protein>
<dbReference type="AlphaFoldDB" id="W9L6Z4"/>
<dbReference type="SUPFAM" id="SSF48403">
    <property type="entry name" value="Ankyrin repeat"/>
    <property type="match status" value="1"/>
</dbReference>
<organism evidence="1">
    <name type="scientific">Fusarium oxysporum Fo47</name>
    <dbReference type="NCBI Taxonomy" id="660027"/>
    <lineage>
        <taxon>Eukaryota</taxon>
        <taxon>Fungi</taxon>
        <taxon>Dikarya</taxon>
        <taxon>Ascomycota</taxon>
        <taxon>Pezizomycotina</taxon>
        <taxon>Sordariomycetes</taxon>
        <taxon>Hypocreomycetidae</taxon>
        <taxon>Hypocreales</taxon>
        <taxon>Nectriaceae</taxon>
        <taxon>Fusarium</taxon>
        <taxon>Fusarium oxysporum species complex</taxon>
    </lineage>
</organism>
<dbReference type="HOGENOM" id="CLU_106367_0_0_1"/>
<sequence>MSLERFEFDRTSISAWIKWVLSDPKGYSSQCFMKLDQNIFPFNNFEVDSFTRAPVFKPRQSCLIYVTPLSAAAYLRDEEAVKRVSKSPDPHESNERISPLSLAYLEGLSSIIQLLAKRNETGNPLNTVHIAARTGQGHYICHLYQKFRFKQGINDVDSVPPAIHALYLDDDEQIKEIFFRASRSG</sequence>
<dbReference type="EMBL" id="JH717897">
    <property type="protein sequence ID" value="EWZ48988.1"/>
    <property type="molecule type" value="Genomic_DNA"/>
</dbReference>
<reference evidence="1" key="1">
    <citation type="submission" date="2011-06" db="EMBL/GenBank/DDBJ databases">
        <title>The Genome Sequence of Fusarium oxysporum Fo47.</title>
        <authorList>
            <consortium name="The Broad Institute Genome Sequencing Platform"/>
            <person name="Ma L.-J."/>
            <person name="Gale L.R."/>
            <person name="Schwartz D.C."/>
            <person name="Zhou S."/>
            <person name="Corby-Kistler H."/>
            <person name="Young S.K."/>
            <person name="Zeng Q."/>
            <person name="Gargeya S."/>
            <person name="Fitzgerald M."/>
            <person name="Haas B."/>
            <person name="Abouelleil A."/>
            <person name="Alvarado L."/>
            <person name="Arachchi H.M."/>
            <person name="Berlin A."/>
            <person name="Brown A."/>
            <person name="Chapman S.B."/>
            <person name="Chen Z."/>
            <person name="Dunbar C."/>
            <person name="Freedman E."/>
            <person name="Gearin G."/>
            <person name="Gellesch M."/>
            <person name="Goldberg J."/>
            <person name="Griggs A."/>
            <person name="Gujja S."/>
            <person name="Heiman D."/>
            <person name="Howarth C."/>
            <person name="Larson L."/>
            <person name="Lui A."/>
            <person name="MacDonald P.J.P."/>
            <person name="Mehta T."/>
            <person name="Montmayeur A."/>
            <person name="Murphy C."/>
            <person name="Neiman D."/>
            <person name="Pearson M."/>
            <person name="Priest M."/>
            <person name="Roberts A."/>
            <person name="Saif S."/>
            <person name="Shea T."/>
            <person name="Shenoy N."/>
            <person name="Sisk P."/>
            <person name="Stolte C."/>
            <person name="Sykes S."/>
            <person name="Wortman J."/>
            <person name="Nusbaum C."/>
            <person name="Birren B."/>
        </authorList>
    </citation>
    <scope>NUCLEOTIDE SEQUENCE [LARGE SCALE GENOMIC DNA]</scope>
    <source>
        <strain evidence="1">Fo47</strain>
    </source>
</reference>
<dbReference type="InterPro" id="IPR036770">
    <property type="entry name" value="Ankyrin_rpt-contain_sf"/>
</dbReference>
<proteinExistence type="predicted"/>
<evidence type="ECO:0000313" key="1">
    <source>
        <dbReference type="EMBL" id="EWZ48988.1"/>
    </source>
</evidence>
<dbReference type="VEuPathDB" id="FungiDB:FOZG_04452"/>
<name>W9L6Z4_FUSOX</name>
<gene>
    <name evidence="1" type="ORF">FOZG_04452</name>
</gene>